<dbReference type="RefSeq" id="WP_400185684.1">
    <property type="nucleotide sequence ID" value="NZ_JBGORX010000001.1"/>
</dbReference>
<keyword evidence="3" id="KW-1185">Reference proteome</keyword>
<evidence type="ECO:0000313" key="3">
    <source>
        <dbReference type="Proteomes" id="UP001615550"/>
    </source>
</evidence>
<accession>A0ABW8D366</accession>
<sequence length="1356" mass="153373">MHPIFDRINSLTLNEQQLNLAESDLYQLSQEELLLLFAAVPEHISHLNLGWNYAKHKSNEELITLFQAIPQTVTHINLSGHSLHLIKDFRQLMALLKIFPYYVSITTENNQFNQLLNVLQLIKTVKEDAKQNTLFPLPQQTQKFLSAFTKTERQQLIQIIEEHLEQFDEITAFDEQSDRPWATLCCAFLLRDNTDCLTWETAELSNEELMEQEQECHRMLDYFQQMRPIDDLNALGESFDFLIHASTPFPSIKERLELVPRQVHEQFIPTIGKFANDSLLSLANFQPQWIKLQSFLRPAPLSSAQLALLALKTQFPFKPTRPVGLEPQTLAMPPRIDAALATLQIPNPWHYEIVSLANKKLFRLNSGEKREEYTASETPYLQVHSNELPITPTPPGFMLVEGFEFNQEKKQTLFYFAFAEDSTPTHPPKTLAMILEEGPKPTTTQLIDLITKIAADVDWLSPGLVFYPSVKTIYITNAQALGTNLPLSFKFCPSALKMREELPNTIPRHLIHQRMTAVLALQLALQTTNLQTPECAQKMLAARSQSPALLALFSELWNANQQPDAKTQSMRQLAPTLDALNKIRIRTPQTWSINHLPGLLSGAACNHSATLSSVAAEALLQLLAETNPPQKNKQTILESLANSIELVMPQEHSALSDPSSVSKSMPWMNRMNLLVQVLEYMEKQGDYERLHTLQQRLLAADINQNLGGNLPGYQGKFALAVLIPVVKLSVWMSFQFETLRARYIFDRNTRKMATMLYDYLKKKPELEAEMQRYVAMMLVMSDFGAWIGQDPMETTLDAQLQISWDRIDLQTFLDYVIPCCRPTLSFTTTERITQKLAQHSTLLIQKSAQEKLSVLEEKQLHAALQYLKNIAWNGHLQEQHTSFQSRYTGHLLAQLFAVPQQTLFTQAMQNSSNELPLRTHSLDELFTLLNNQTMETPCLRQQRKIPLSLRQLTTINYPLYIPDQTTRYTPKPAQAGAPLDINHFKFNLPENNGHAYHRDTQSISFSSIRSLTVAELQQNKITFTPTTLSTVHRVCTVVDTQEGTQGAWQATLANGGENRKVFFGISWDKQQDSEQSIPGTTTSSIALDAATGTIYYRDPITKEQKEYPYTIPMHAGSNVIIGISGRQVYFVVDGHFFPPIPDLLLPVGADIHPLIRIGCPAIKLNTRVMGAKWTVERHPAGRLVYADTNPIAHELYLADLRLKVCPHHHAQLLNQQRIELIPEFSELLNNPELIAAQDLNTQFNLFMVLLAKQHCTGETCAAPAFLRTVISDIFTIPIQDDGPGLDDLITPARVIELAQILGLKELASMLEHKATQANTRPSLQGFFGLNSSTSLQETASPSEDSEQKPSSSISPR</sequence>
<evidence type="ECO:0000256" key="1">
    <source>
        <dbReference type="SAM" id="MobiDB-lite"/>
    </source>
</evidence>
<evidence type="ECO:0000313" key="2">
    <source>
        <dbReference type="EMBL" id="MFJ1267141.1"/>
    </source>
</evidence>
<organism evidence="2 3">
    <name type="scientific">Legionella lytica</name>
    <dbReference type="NCBI Taxonomy" id="96232"/>
    <lineage>
        <taxon>Bacteria</taxon>
        <taxon>Pseudomonadati</taxon>
        <taxon>Pseudomonadota</taxon>
        <taxon>Gammaproteobacteria</taxon>
        <taxon>Legionellales</taxon>
        <taxon>Legionellaceae</taxon>
        <taxon>Legionella</taxon>
    </lineage>
</organism>
<proteinExistence type="predicted"/>
<protein>
    <submittedName>
        <fullName evidence="2">Uncharacterized protein</fullName>
    </submittedName>
</protein>
<comment type="caution">
    <text evidence="2">The sequence shown here is derived from an EMBL/GenBank/DDBJ whole genome shotgun (WGS) entry which is preliminary data.</text>
</comment>
<name>A0ABW8D366_9GAMM</name>
<dbReference type="EMBL" id="JBGORX010000001">
    <property type="protein sequence ID" value="MFJ1267141.1"/>
    <property type="molecule type" value="Genomic_DNA"/>
</dbReference>
<dbReference type="Proteomes" id="UP001615550">
    <property type="component" value="Unassembled WGS sequence"/>
</dbReference>
<reference evidence="2 3" key="1">
    <citation type="submission" date="2024-08" db="EMBL/GenBank/DDBJ databases">
        <title>Draft Genome Sequence of Legionella lytica strain DSB2004, Isolated From a Fire Sprinkler System.</title>
        <authorList>
            <person name="Everhart A.D."/>
            <person name="Kidane D.T."/>
            <person name="Farone A.L."/>
            <person name="Farone M.B."/>
        </authorList>
    </citation>
    <scope>NUCLEOTIDE SEQUENCE [LARGE SCALE GENOMIC DNA]</scope>
    <source>
        <strain evidence="2 3">DSB2004</strain>
    </source>
</reference>
<gene>
    <name evidence="2" type="ORF">ACD661_01080</name>
</gene>
<feature type="region of interest" description="Disordered" evidence="1">
    <location>
        <begin position="1333"/>
        <end position="1356"/>
    </location>
</feature>